<evidence type="ECO:0000256" key="4">
    <source>
        <dbReference type="PROSITE-ProRule" id="PRU00433"/>
    </source>
</evidence>
<keyword evidence="8" id="KW-1185">Reference proteome</keyword>
<sequence>MKRLITVAVLISGSSISLHAQEMSYGETEFLNSCAACHGSGGRGDGPLAAELRSAPTDLTQLAEKNGEEFPYRRVMATIDGRYVVPGHGERDMPVWGQQFLLSDKRLYGPDDGPVVTQERIHELATFIESLQR</sequence>
<keyword evidence="3 4" id="KW-0408">Iron</keyword>
<dbReference type="InterPro" id="IPR009056">
    <property type="entry name" value="Cyt_c-like_dom"/>
</dbReference>
<proteinExistence type="predicted"/>
<feature type="signal peptide" evidence="5">
    <location>
        <begin position="1"/>
        <end position="20"/>
    </location>
</feature>
<dbReference type="EMBL" id="JACJHZ010000007">
    <property type="protein sequence ID" value="MBA9019973.1"/>
    <property type="molecule type" value="Genomic_DNA"/>
</dbReference>
<name>A0ABR6C4Q9_9HYPH</name>
<evidence type="ECO:0000259" key="6">
    <source>
        <dbReference type="PROSITE" id="PS51007"/>
    </source>
</evidence>
<gene>
    <name evidence="7" type="ORF">HNQ97_001968</name>
</gene>
<protein>
    <submittedName>
        <fullName evidence="7">Mono/diheme cytochrome c family protein</fullName>
    </submittedName>
</protein>
<dbReference type="RefSeq" id="WP_067961394.1">
    <property type="nucleotide sequence ID" value="NZ_JACJHY010000007.1"/>
</dbReference>
<evidence type="ECO:0000256" key="5">
    <source>
        <dbReference type="SAM" id="SignalP"/>
    </source>
</evidence>
<evidence type="ECO:0000313" key="8">
    <source>
        <dbReference type="Proteomes" id="UP000587524"/>
    </source>
</evidence>
<evidence type="ECO:0000256" key="3">
    <source>
        <dbReference type="ARBA" id="ARBA00023004"/>
    </source>
</evidence>
<comment type="caution">
    <text evidence="7">The sequence shown here is derived from an EMBL/GenBank/DDBJ whole genome shotgun (WGS) entry which is preliminary data.</text>
</comment>
<dbReference type="Gene3D" id="1.10.760.10">
    <property type="entry name" value="Cytochrome c-like domain"/>
    <property type="match status" value="1"/>
</dbReference>
<reference evidence="7 8" key="1">
    <citation type="submission" date="2020-08" db="EMBL/GenBank/DDBJ databases">
        <title>Genomic Encyclopedia of Type Strains, Phase IV (KMG-IV): sequencing the most valuable type-strain genomes for metagenomic binning, comparative biology and taxonomic classification.</title>
        <authorList>
            <person name="Goeker M."/>
        </authorList>
    </citation>
    <scope>NUCLEOTIDE SEQUENCE [LARGE SCALE GENOMIC DNA]</scope>
    <source>
        <strain evidence="7 8">DSM 17455</strain>
    </source>
</reference>
<keyword evidence="2 4" id="KW-0479">Metal-binding</keyword>
<evidence type="ECO:0000256" key="1">
    <source>
        <dbReference type="ARBA" id="ARBA00022617"/>
    </source>
</evidence>
<feature type="chain" id="PRO_5046540733" evidence="5">
    <location>
        <begin position="21"/>
        <end position="133"/>
    </location>
</feature>
<dbReference type="PROSITE" id="PS51007">
    <property type="entry name" value="CYTC"/>
    <property type="match status" value="1"/>
</dbReference>
<dbReference type="InterPro" id="IPR036909">
    <property type="entry name" value="Cyt_c-like_dom_sf"/>
</dbReference>
<dbReference type="Proteomes" id="UP000587524">
    <property type="component" value="Unassembled WGS sequence"/>
</dbReference>
<evidence type="ECO:0000256" key="2">
    <source>
        <dbReference type="ARBA" id="ARBA00022723"/>
    </source>
</evidence>
<keyword evidence="1 4" id="KW-0349">Heme</keyword>
<feature type="domain" description="Cytochrome c" evidence="6">
    <location>
        <begin position="21"/>
        <end position="132"/>
    </location>
</feature>
<organism evidence="7 8">
    <name type="scientific">Aminobacter ciceronei</name>
    <dbReference type="NCBI Taxonomy" id="150723"/>
    <lineage>
        <taxon>Bacteria</taxon>
        <taxon>Pseudomonadati</taxon>
        <taxon>Pseudomonadota</taxon>
        <taxon>Alphaproteobacteria</taxon>
        <taxon>Hyphomicrobiales</taxon>
        <taxon>Phyllobacteriaceae</taxon>
        <taxon>Aminobacter</taxon>
    </lineage>
</organism>
<dbReference type="Pfam" id="PF13442">
    <property type="entry name" value="Cytochrome_CBB3"/>
    <property type="match status" value="1"/>
</dbReference>
<evidence type="ECO:0000313" key="7">
    <source>
        <dbReference type="EMBL" id="MBA9019973.1"/>
    </source>
</evidence>
<dbReference type="SUPFAM" id="SSF46626">
    <property type="entry name" value="Cytochrome c"/>
    <property type="match status" value="1"/>
</dbReference>
<keyword evidence="5" id="KW-0732">Signal</keyword>
<accession>A0ABR6C4Q9</accession>